<gene>
    <name evidence="2" type="ORF">CALMAC_LOCUS7441</name>
</gene>
<dbReference type="CDD" id="cd00037">
    <property type="entry name" value="CLECT"/>
    <property type="match status" value="1"/>
</dbReference>
<feature type="signal peptide" evidence="1">
    <location>
        <begin position="1"/>
        <end position="21"/>
    </location>
</feature>
<name>A0A653CA42_CALMS</name>
<proteinExistence type="predicted"/>
<keyword evidence="3" id="KW-1185">Reference proteome</keyword>
<evidence type="ECO:0000313" key="3">
    <source>
        <dbReference type="Proteomes" id="UP000410492"/>
    </source>
</evidence>
<sequence>MLVYSFIFTVMFSDISIFVLGQGADGGPRLPLIVNGNNVYYFGLIYQGTVAQAESYCRSLNMDLLSIETPEEDAFIEQTLLNMRK</sequence>
<organism evidence="2 3">
    <name type="scientific">Callosobruchus maculatus</name>
    <name type="common">Southern cowpea weevil</name>
    <name type="synonym">Pulse bruchid</name>
    <dbReference type="NCBI Taxonomy" id="64391"/>
    <lineage>
        <taxon>Eukaryota</taxon>
        <taxon>Metazoa</taxon>
        <taxon>Ecdysozoa</taxon>
        <taxon>Arthropoda</taxon>
        <taxon>Hexapoda</taxon>
        <taxon>Insecta</taxon>
        <taxon>Pterygota</taxon>
        <taxon>Neoptera</taxon>
        <taxon>Endopterygota</taxon>
        <taxon>Coleoptera</taxon>
        <taxon>Polyphaga</taxon>
        <taxon>Cucujiformia</taxon>
        <taxon>Chrysomeloidea</taxon>
        <taxon>Chrysomelidae</taxon>
        <taxon>Bruchinae</taxon>
        <taxon>Bruchini</taxon>
        <taxon>Callosobruchus</taxon>
    </lineage>
</organism>
<dbReference type="InterPro" id="IPR016187">
    <property type="entry name" value="CTDL_fold"/>
</dbReference>
<dbReference type="Gene3D" id="3.10.100.10">
    <property type="entry name" value="Mannose-Binding Protein A, subunit A"/>
    <property type="match status" value="1"/>
</dbReference>
<dbReference type="AlphaFoldDB" id="A0A653CA42"/>
<evidence type="ECO:0008006" key="4">
    <source>
        <dbReference type="Google" id="ProtNLM"/>
    </source>
</evidence>
<keyword evidence="1" id="KW-0732">Signal</keyword>
<evidence type="ECO:0000256" key="1">
    <source>
        <dbReference type="SAM" id="SignalP"/>
    </source>
</evidence>
<dbReference type="SUPFAM" id="SSF56436">
    <property type="entry name" value="C-type lectin-like"/>
    <property type="match status" value="1"/>
</dbReference>
<dbReference type="InterPro" id="IPR016186">
    <property type="entry name" value="C-type_lectin-like/link_sf"/>
</dbReference>
<reference evidence="2 3" key="1">
    <citation type="submission" date="2019-01" db="EMBL/GenBank/DDBJ databases">
        <authorList>
            <person name="Sayadi A."/>
        </authorList>
    </citation>
    <scope>NUCLEOTIDE SEQUENCE [LARGE SCALE GENOMIC DNA]</scope>
</reference>
<dbReference type="OrthoDB" id="7962197at2759"/>
<evidence type="ECO:0000313" key="2">
    <source>
        <dbReference type="EMBL" id="VEN44768.1"/>
    </source>
</evidence>
<protein>
    <recommendedName>
        <fullName evidence="4">C-type lectin domain-containing protein</fullName>
    </recommendedName>
</protein>
<dbReference type="Proteomes" id="UP000410492">
    <property type="component" value="Unassembled WGS sequence"/>
</dbReference>
<accession>A0A653CA42</accession>
<dbReference type="EMBL" id="CAACVG010007309">
    <property type="protein sequence ID" value="VEN44768.1"/>
    <property type="molecule type" value="Genomic_DNA"/>
</dbReference>
<feature type="chain" id="PRO_5024853584" description="C-type lectin domain-containing protein" evidence="1">
    <location>
        <begin position="22"/>
        <end position="85"/>
    </location>
</feature>